<organism evidence="3 4">
    <name type="scientific">Rhodalgimonas zhirmunskyi</name>
    <dbReference type="NCBI Taxonomy" id="2964767"/>
    <lineage>
        <taxon>Bacteria</taxon>
        <taxon>Pseudomonadati</taxon>
        <taxon>Pseudomonadota</taxon>
        <taxon>Alphaproteobacteria</taxon>
        <taxon>Rhodobacterales</taxon>
        <taxon>Roseobacteraceae</taxon>
        <taxon>Rhodalgimonas</taxon>
    </lineage>
</organism>
<evidence type="ECO:0000256" key="1">
    <source>
        <dbReference type="SAM" id="Coils"/>
    </source>
</evidence>
<dbReference type="Gene3D" id="3.40.50.300">
    <property type="entry name" value="P-loop containing nucleotide triphosphate hydrolases"/>
    <property type="match status" value="2"/>
</dbReference>
<name>A0AAJ1U3H4_9RHOB</name>
<dbReference type="PANTHER" id="PTHR32114:SF2">
    <property type="entry name" value="ABC TRANSPORTER ABCH.3"/>
    <property type="match status" value="1"/>
</dbReference>
<dbReference type="PANTHER" id="PTHR32114">
    <property type="entry name" value="ABC TRANSPORTER ABCH.3"/>
    <property type="match status" value="1"/>
</dbReference>
<dbReference type="Pfam" id="PF13476">
    <property type="entry name" value="AAA_23"/>
    <property type="match status" value="1"/>
</dbReference>
<evidence type="ECO:0000259" key="2">
    <source>
        <dbReference type="Pfam" id="PF13476"/>
    </source>
</evidence>
<dbReference type="InterPro" id="IPR027417">
    <property type="entry name" value="P-loop_NTPase"/>
</dbReference>
<reference evidence="3" key="2">
    <citation type="submission" date="2023-04" db="EMBL/GenBank/DDBJ databases">
        <title>'Rhodoalgimonas zhirmunskyi' gen. nov., isolated from a red alga.</title>
        <authorList>
            <person name="Nedashkovskaya O.I."/>
            <person name="Otstavnykh N.Y."/>
            <person name="Bystritskaya E.P."/>
            <person name="Balabanova L.A."/>
            <person name="Isaeva M.P."/>
        </authorList>
    </citation>
    <scope>NUCLEOTIDE SEQUENCE</scope>
    <source>
        <strain evidence="3">10Alg 79</strain>
    </source>
</reference>
<evidence type="ECO:0000313" key="4">
    <source>
        <dbReference type="Proteomes" id="UP001227162"/>
    </source>
</evidence>
<dbReference type="InterPro" id="IPR038729">
    <property type="entry name" value="Rad50/SbcC_AAA"/>
</dbReference>
<keyword evidence="1" id="KW-0175">Coiled coil</keyword>
<sequence length="661" mass="74359">MKLIQLKAKNFMPFKEQLSIDFPTDEARNIMLVLGDNMRGKTSLLNAIRWGLYGKAIGRHSRQIPLHLIANKDATLEDDWSIEVFLKFQEGENLYEVRRTADRRSHVATPSRNADFQTSVHLSKNGDLVSGADVESEINQAAPEQISRFFLFDGELLQEYEELLVEGSDQGRRIKDTIEQVLGVPSLTMGRDELKAMLRDAQKKQAQAMAQINSLKGAATDSERLTAELEAREEDLKQLSDKLGDTRVRRETLDEELEAAASLIALDERLKGAKNKVGELKALIDEKSDERRKVVSMAWRDMLGAKVAAKKASLLRRQEALQESSNEDAILNNRLKETQRLLATATCPTCQQQISDERRDYFARIVAELEEKVTRQIDASSDLRSVMTKLSKLDRVSRVEAKDRLQTLERELRTASVNLQKTENEIVELEDKIEGSDPAALTRKRLERDEKLREEGRLTEDIKQVKSDIQKTNEKLTVLQSRIRGMSGGRSERATAKVTLVSELHDVFDASIEHLRDQLRSTVEEKSSAAFRAMTTQSAYQGLKINENYGLSILDSAGREVSLRSAGAEQVVALSLIDGLNRTGRSTGPVIMDTPFGRLDMQHRDNILNYLPSVTSQFVLLVHSGEIRPETDLATVKDKIGAVYQISEVSETQSKIERASI</sequence>
<comment type="caution">
    <text evidence="3">The sequence shown here is derived from an EMBL/GenBank/DDBJ whole genome shotgun (WGS) entry which is preliminary data.</text>
</comment>
<dbReference type="SUPFAM" id="SSF52540">
    <property type="entry name" value="P-loop containing nucleoside triphosphate hydrolases"/>
    <property type="match status" value="1"/>
</dbReference>
<gene>
    <name evidence="3" type="ORF">NOI20_02615</name>
</gene>
<dbReference type="Proteomes" id="UP001227162">
    <property type="component" value="Unassembled WGS sequence"/>
</dbReference>
<reference evidence="3" key="1">
    <citation type="submission" date="2022-07" db="EMBL/GenBank/DDBJ databases">
        <authorList>
            <person name="Otstavnykh N."/>
            <person name="Isaeva M."/>
            <person name="Bystritskaya E."/>
        </authorList>
    </citation>
    <scope>NUCLEOTIDE SEQUENCE</scope>
    <source>
        <strain evidence="3">10Alg 79</strain>
    </source>
</reference>
<dbReference type="RefSeq" id="WP_317624601.1">
    <property type="nucleotide sequence ID" value="NZ_JANFFA010000001.1"/>
</dbReference>
<dbReference type="EMBL" id="JANFFA010000001">
    <property type="protein sequence ID" value="MDQ2092995.1"/>
    <property type="molecule type" value="Genomic_DNA"/>
</dbReference>
<evidence type="ECO:0000313" key="3">
    <source>
        <dbReference type="EMBL" id="MDQ2092995.1"/>
    </source>
</evidence>
<dbReference type="AlphaFoldDB" id="A0AAJ1U3H4"/>
<accession>A0AAJ1U3H4</accession>
<protein>
    <submittedName>
        <fullName evidence="3">AAA family ATPase</fullName>
    </submittedName>
</protein>
<feature type="domain" description="Rad50/SbcC-type AAA" evidence="2">
    <location>
        <begin position="5"/>
        <end position="242"/>
    </location>
</feature>
<dbReference type="GO" id="GO:0006302">
    <property type="term" value="P:double-strand break repair"/>
    <property type="evidence" value="ECO:0007669"/>
    <property type="project" value="InterPro"/>
</dbReference>
<keyword evidence="4" id="KW-1185">Reference proteome</keyword>
<feature type="coiled-coil region" evidence="1">
    <location>
        <begin position="398"/>
        <end position="432"/>
    </location>
</feature>
<proteinExistence type="predicted"/>
<feature type="coiled-coil region" evidence="1">
    <location>
        <begin position="191"/>
        <end position="290"/>
    </location>
</feature>
<dbReference type="GO" id="GO:0016887">
    <property type="term" value="F:ATP hydrolysis activity"/>
    <property type="evidence" value="ECO:0007669"/>
    <property type="project" value="InterPro"/>
</dbReference>